<reference evidence="2" key="2">
    <citation type="submission" date="2021-04" db="EMBL/GenBank/DDBJ databases">
        <authorList>
            <person name="Gilroy R."/>
        </authorList>
    </citation>
    <scope>NUCLEOTIDE SEQUENCE</scope>
    <source>
        <strain evidence="2">ChiSxjej5B17-1746</strain>
    </source>
</reference>
<dbReference type="InterPro" id="IPR007393">
    <property type="entry name" value="YlxR_dom"/>
</dbReference>
<dbReference type="Proteomes" id="UP000824264">
    <property type="component" value="Unassembled WGS sequence"/>
</dbReference>
<gene>
    <name evidence="2" type="ORF">H9874_05975</name>
</gene>
<dbReference type="Gene3D" id="3.30.1230.10">
    <property type="entry name" value="YlxR-like"/>
    <property type="match status" value="1"/>
</dbReference>
<dbReference type="InterPro" id="IPR037465">
    <property type="entry name" value="YlxR"/>
</dbReference>
<dbReference type="InterPro" id="IPR035931">
    <property type="entry name" value="YlxR-like_sf"/>
</dbReference>
<evidence type="ECO:0000259" key="1">
    <source>
        <dbReference type="Pfam" id="PF04296"/>
    </source>
</evidence>
<proteinExistence type="predicted"/>
<name>A0A9D1U8J2_9BACT</name>
<organism evidence="2 3">
    <name type="scientific">Candidatus Bilophila faecipullorum</name>
    <dbReference type="NCBI Taxonomy" id="2838482"/>
    <lineage>
        <taxon>Bacteria</taxon>
        <taxon>Pseudomonadati</taxon>
        <taxon>Thermodesulfobacteriota</taxon>
        <taxon>Desulfovibrionia</taxon>
        <taxon>Desulfovibrionales</taxon>
        <taxon>Desulfovibrionaceae</taxon>
        <taxon>Bilophila</taxon>
    </lineage>
</organism>
<protein>
    <submittedName>
        <fullName evidence="2">DUF448 domain-containing protein</fullName>
    </submittedName>
</protein>
<sequence length="73" mass="8563">MGRGHVPTRMCVVCRRRMPKRELVRHILSPQGGEFLVDESQTRPGRGWYVCSETACREKFRRFRTGGRKRKGD</sequence>
<dbReference type="SUPFAM" id="SSF64376">
    <property type="entry name" value="YlxR-like"/>
    <property type="match status" value="1"/>
</dbReference>
<evidence type="ECO:0000313" key="3">
    <source>
        <dbReference type="Proteomes" id="UP000824264"/>
    </source>
</evidence>
<feature type="domain" description="YlxR" evidence="1">
    <location>
        <begin position="9"/>
        <end position="62"/>
    </location>
</feature>
<evidence type="ECO:0000313" key="2">
    <source>
        <dbReference type="EMBL" id="HIW78674.1"/>
    </source>
</evidence>
<dbReference type="AlphaFoldDB" id="A0A9D1U8J2"/>
<dbReference type="PANTHER" id="PTHR34215">
    <property type="entry name" value="BLL0784 PROTEIN"/>
    <property type="match status" value="1"/>
</dbReference>
<reference evidence="2" key="1">
    <citation type="journal article" date="2021" name="PeerJ">
        <title>Extensive microbial diversity within the chicken gut microbiome revealed by metagenomics and culture.</title>
        <authorList>
            <person name="Gilroy R."/>
            <person name="Ravi A."/>
            <person name="Getino M."/>
            <person name="Pursley I."/>
            <person name="Horton D.L."/>
            <person name="Alikhan N.F."/>
            <person name="Baker D."/>
            <person name="Gharbi K."/>
            <person name="Hall N."/>
            <person name="Watson M."/>
            <person name="Adriaenssens E.M."/>
            <person name="Foster-Nyarko E."/>
            <person name="Jarju S."/>
            <person name="Secka A."/>
            <person name="Antonio M."/>
            <person name="Oren A."/>
            <person name="Chaudhuri R.R."/>
            <person name="La Ragione R."/>
            <person name="Hildebrand F."/>
            <person name="Pallen M.J."/>
        </authorList>
    </citation>
    <scope>NUCLEOTIDE SEQUENCE</scope>
    <source>
        <strain evidence="2">ChiSxjej5B17-1746</strain>
    </source>
</reference>
<dbReference type="Pfam" id="PF04296">
    <property type="entry name" value="YlxR"/>
    <property type="match status" value="1"/>
</dbReference>
<dbReference type="EMBL" id="DXGI01000219">
    <property type="protein sequence ID" value="HIW78674.1"/>
    <property type="molecule type" value="Genomic_DNA"/>
</dbReference>
<accession>A0A9D1U8J2</accession>
<dbReference type="PANTHER" id="PTHR34215:SF1">
    <property type="entry name" value="YLXR DOMAIN-CONTAINING PROTEIN"/>
    <property type="match status" value="1"/>
</dbReference>
<comment type="caution">
    <text evidence="2">The sequence shown here is derived from an EMBL/GenBank/DDBJ whole genome shotgun (WGS) entry which is preliminary data.</text>
</comment>